<dbReference type="EMBL" id="SGXA01000001">
    <property type="protein sequence ID" value="RZS75185.1"/>
    <property type="molecule type" value="Genomic_DNA"/>
</dbReference>
<sequence>MARYSNSKKVPTPSPKRSYLWVAGLAIFGLIPLLKKCISSYRYNTEIRPIVDGLIENNKRMDAVVYGDTGRIYTLASNSSPEPSYRWYNGYQSMPNDSLYFNIRLETREGYARFSRDSSVGQVVCVLIDTKNDSSDNQKVFGIYFQPGKDIPVHNDMNLRRAVIYAADPGYIAYFVADTFEKDSSSAQGVLARQRLKKIKEELEKRKMDSFSIKTF</sequence>
<protein>
    <submittedName>
        <fullName evidence="1">Uncharacterized protein</fullName>
    </submittedName>
</protein>
<dbReference type="RefSeq" id="WP_130539574.1">
    <property type="nucleotide sequence ID" value="NZ_CP042431.1"/>
</dbReference>
<comment type="caution">
    <text evidence="1">The sequence shown here is derived from an EMBL/GenBank/DDBJ whole genome shotgun (WGS) entry which is preliminary data.</text>
</comment>
<keyword evidence="2" id="KW-1185">Reference proteome</keyword>
<dbReference type="Proteomes" id="UP000293874">
    <property type="component" value="Unassembled WGS sequence"/>
</dbReference>
<accession>A0A4Q7N3C4</accession>
<reference evidence="1 2" key="1">
    <citation type="submission" date="2019-02" db="EMBL/GenBank/DDBJ databases">
        <title>Genomic Encyclopedia of Type Strains, Phase IV (KMG-IV): sequencing the most valuable type-strain genomes for metagenomic binning, comparative biology and taxonomic classification.</title>
        <authorList>
            <person name="Goeker M."/>
        </authorList>
    </citation>
    <scope>NUCLEOTIDE SEQUENCE [LARGE SCALE GENOMIC DNA]</scope>
    <source>
        <strain evidence="1 2">DSM 18116</strain>
    </source>
</reference>
<evidence type="ECO:0000313" key="1">
    <source>
        <dbReference type="EMBL" id="RZS75185.1"/>
    </source>
</evidence>
<proteinExistence type="predicted"/>
<name>A0A4Q7N3C4_9BACT</name>
<evidence type="ECO:0000313" key="2">
    <source>
        <dbReference type="Proteomes" id="UP000293874"/>
    </source>
</evidence>
<dbReference type="OrthoDB" id="9926894at2"/>
<organism evidence="1 2">
    <name type="scientific">Pseudobacter ginsenosidimutans</name>
    <dbReference type="NCBI Taxonomy" id="661488"/>
    <lineage>
        <taxon>Bacteria</taxon>
        <taxon>Pseudomonadati</taxon>
        <taxon>Bacteroidota</taxon>
        <taxon>Chitinophagia</taxon>
        <taxon>Chitinophagales</taxon>
        <taxon>Chitinophagaceae</taxon>
        <taxon>Pseudobacter</taxon>
    </lineage>
</organism>
<gene>
    <name evidence="1" type="ORF">EV199_1047</name>
</gene>
<dbReference type="AlphaFoldDB" id="A0A4Q7N3C4"/>